<name>A0AAD6A256_9POAL</name>
<dbReference type="Proteomes" id="UP001210211">
    <property type="component" value="Unassembled WGS sequence"/>
</dbReference>
<dbReference type="AlphaFoldDB" id="A0AAD6A256"/>
<evidence type="ECO:0000313" key="3">
    <source>
        <dbReference type="Proteomes" id="UP001210211"/>
    </source>
</evidence>
<proteinExistence type="predicted"/>
<feature type="region of interest" description="Disordered" evidence="1">
    <location>
        <begin position="95"/>
        <end position="128"/>
    </location>
</feature>
<evidence type="ECO:0000313" key="2">
    <source>
        <dbReference type="EMBL" id="KAJ3708322.1"/>
    </source>
</evidence>
<comment type="caution">
    <text evidence="2">The sequence shown here is derived from an EMBL/GenBank/DDBJ whole genome shotgun (WGS) entry which is preliminary data.</text>
</comment>
<dbReference type="PANTHER" id="PTHR33924">
    <property type="entry name" value="CATION-TRANSPORTING ATPASE"/>
    <property type="match status" value="1"/>
</dbReference>
<reference evidence="2 3" key="1">
    <citation type="journal article" date="2022" name="Cell">
        <title>Repeat-based holocentromeres influence genome architecture and karyotype evolution.</title>
        <authorList>
            <person name="Hofstatter P.G."/>
            <person name="Thangavel G."/>
            <person name="Lux T."/>
            <person name="Neumann P."/>
            <person name="Vondrak T."/>
            <person name="Novak P."/>
            <person name="Zhang M."/>
            <person name="Costa L."/>
            <person name="Castellani M."/>
            <person name="Scott A."/>
            <person name="Toegelov H."/>
            <person name="Fuchs J."/>
            <person name="Mata-Sucre Y."/>
            <person name="Dias Y."/>
            <person name="Vanzela A.L.L."/>
            <person name="Huettel B."/>
            <person name="Almeida C.C.S."/>
            <person name="Simkova H."/>
            <person name="Souza G."/>
            <person name="Pedrosa-Harand A."/>
            <person name="Macas J."/>
            <person name="Mayer K.F.X."/>
            <person name="Houben A."/>
            <person name="Marques A."/>
        </authorList>
    </citation>
    <scope>NUCLEOTIDE SEQUENCE [LARGE SCALE GENOMIC DNA]</scope>
    <source>
        <strain evidence="2">RhyTen1mFocal</strain>
    </source>
</reference>
<gene>
    <name evidence="2" type="ORF">LUZ61_012027</name>
</gene>
<accession>A0AAD6A256</accession>
<keyword evidence="3" id="KW-1185">Reference proteome</keyword>
<feature type="compositionally biased region" description="Acidic residues" evidence="1">
    <location>
        <begin position="114"/>
        <end position="125"/>
    </location>
</feature>
<evidence type="ECO:0000256" key="1">
    <source>
        <dbReference type="SAM" id="MobiDB-lite"/>
    </source>
</evidence>
<organism evidence="2 3">
    <name type="scientific">Rhynchospora tenuis</name>
    <dbReference type="NCBI Taxonomy" id="198213"/>
    <lineage>
        <taxon>Eukaryota</taxon>
        <taxon>Viridiplantae</taxon>
        <taxon>Streptophyta</taxon>
        <taxon>Embryophyta</taxon>
        <taxon>Tracheophyta</taxon>
        <taxon>Spermatophyta</taxon>
        <taxon>Magnoliopsida</taxon>
        <taxon>Liliopsida</taxon>
        <taxon>Poales</taxon>
        <taxon>Cyperaceae</taxon>
        <taxon>Cyperoideae</taxon>
        <taxon>Rhynchosporeae</taxon>
        <taxon>Rhynchospora</taxon>
    </lineage>
</organism>
<dbReference type="EMBL" id="JAMRDG010000001">
    <property type="protein sequence ID" value="KAJ3708322.1"/>
    <property type="molecule type" value="Genomic_DNA"/>
</dbReference>
<protein>
    <submittedName>
        <fullName evidence="2">Uncharacterized protein</fullName>
    </submittedName>
</protein>
<sequence>MMTSKIPIEGTTHNHRQVLGNVTNTLGKRPIPFDLENPMLEKGKKTIGWEKNASAEAKRRTGNYFSLDRDINFTNENTGAASNYRGSYFSNITSELSAQGNDPKGREPSPDSELNLEEDYESENEEPLKHNVSCSSNMFSALNSEGLKLGCTSVLEKSCNCSFCVKAAYMWTDLHYQDTRGRLSALKRSRRLTRMLEGKLHAQQFNRKAVGDSSKQASKMELELMHQWRSLFLHSEHIFSRETSDLHSTLLYLEELRENCKRDLNSVSGGSGPSIA</sequence>
<dbReference type="PANTHER" id="PTHR33924:SF1">
    <property type="entry name" value="DNA-DIRECTED RNA POLYMERASE SUBUNIT BETA"/>
    <property type="match status" value="1"/>
</dbReference>